<feature type="compositionally biased region" description="Low complexity" evidence="1">
    <location>
        <begin position="152"/>
        <end position="167"/>
    </location>
</feature>
<dbReference type="Ensembl" id="ENSUAMT00000031931.1">
    <property type="protein sequence ID" value="ENSUAMP00000028592.1"/>
    <property type="gene ID" value="ENSUAMG00000022095.1"/>
</dbReference>
<accession>A0A452S8M7</accession>
<reference evidence="3" key="1">
    <citation type="submission" date="2016-06" db="EMBL/GenBank/DDBJ databases">
        <title>De novo assembly and RNA-Seq shows season-dependent expression and editing in black bear kidneys.</title>
        <authorList>
            <person name="Korstanje R."/>
            <person name="Srivastava A."/>
            <person name="Sarsani V.K."/>
            <person name="Sheehan S.M."/>
            <person name="Seger R.L."/>
            <person name="Barter M.E."/>
            <person name="Lindqvist C."/>
            <person name="Brody L.C."/>
            <person name="Mullikin J.C."/>
        </authorList>
    </citation>
    <scope>NUCLEOTIDE SEQUENCE [LARGE SCALE GENOMIC DNA]</scope>
</reference>
<organism evidence="2 3">
    <name type="scientific">Ursus americanus</name>
    <name type="common">American black bear</name>
    <name type="synonym">Euarctos americanus</name>
    <dbReference type="NCBI Taxonomy" id="9643"/>
    <lineage>
        <taxon>Eukaryota</taxon>
        <taxon>Metazoa</taxon>
        <taxon>Chordata</taxon>
        <taxon>Craniata</taxon>
        <taxon>Vertebrata</taxon>
        <taxon>Euteleostomi</taxon>
        <taxon>Mammalia</taxon>
        <taxon>Eutheria</taxon>
        <taxon>Laurasiatheria</taxon>
        <taxon>Carnivora</taxon>
        <taxon>Caniformia</taxon>
        <taxon>Ursidae</taxon>
        <taxon>Ursus</taxon>
    </lineage>
</organism>
<evidence type="ECO:0000313" key="3">
    <source>
        <dbReference type="Proteomes" id="UP000291022"/>
    </source>
</evidence>
<dbReference type="Proteomes" id="UP000291022">
    <property type="component" value="Unassembled WGS sequence"/>
</dbReference>
<reference evidence="2" key="2">
    <citation type="submission" date="2025-08" db="UniProtKB">
        <authorList>
            <consortium name="Ensembl"/>
        </authorList>
    </citation>
    <scope>IDENTIFICATION</scope>
</reference>
<proteinExistence type="predicted"/>
<feature type="region of interest" description="Disordered" evidence="1">
    <location>
        <begin position="137"/>
        <end position="167"/>
    </location>
</feature>
<evidence type="ECO:0000313" key="2">
    <source>
        <dbReference type="Ensembl" id="ENSUAMP00000028592.1"/>
    </source>
</evidence>
<protein>
    <submittedName>
        <fullName evidence="2">Uncharacterized protein</fullName>
    </submittedName>
</protein>
<reference evidence="2" key="3">
    <citation type="submission" date="2025-09" db="UniProtKB">
        <authorList>
            <consortium name="Ensembl"/>
        </authorList>
    </citation>
    <scope>IDENTIFICATION</scope>
</reference>
<sequence>MPSAATWDASPWRTRWTWTAPRGLSYTSMSTVWVRASPSTRWRWAVSARTVCGPPLEAAAPGRPCTSLPTMTRVRCGSAPGCPSTSATPAAAAAMTAPTAWYRRASAMTSASSARMTGVAGASARWRRSARTASSWSTWERSLPQRRRSGGARSTTARAPPTSSTWTTWRTCTPWMPPITATSPTLSTTVWVSRRRAGVGRSRLGPLLTHLLFFFA</sequence>
<keyword evidence="3" id="KW-1185">Reference proteome</keyword>
<dbReference type="AlphaFoldDB" id="A0A452S8M7"/>
<name>A0A452S8M7_URSAM</name>
<evidence type="ECO:0000256" key="1">
    <source>
        <dbReference type="SAM" id="MobiDB-lite"/>
    </source>
</evidence>